<proteinExistence type="predicted"/>
<name>A0ACB9CYD1_CICIN</name>
<gene>
    <name evidence="1" type="ORF">L2E82_29660</name>
</gene>
<sequence>MCIHCSCIFVFSAFAAWATYLLTKGAGAGLTAAVLLAMVPSYIYRSVAGSYDNEAVAIFALIFTFYLYIKVVLGILLAALVPVDGFNAVMTSEHFASFLESLQREFLCKSCFPN</sequence>
<evidence type="ECO:0000313" key="1">
    <source>
        <dbReference type="EMBL" id="KAI3739261.1"/>
    </source>
</evidence>
<accession>A0ACB9CYD1</accession>
<organism evidence="1 2">
    <name type="scientific">Cichorium intybus</name>
    <name type="common">Chicory</name>
    <dbReference type="NCBI Taxonomy" id="13427"/>
    <lineage>
        <taxon>Eukaryota</taxon>
        <taxon>Viridiplantae</taxon>
        <taxon>Streptophyta</taxon>
        <taxon>Embryophyta</taxon>
        <taxon>Tracheophyta</taxon>
        <taxon>Spermatophyta</taxon>
        <taxon>Magnoliopsida</taxon>
        <taxon>eudicotyledons</taxon>
        <taxon>Gunneridae</taxon>
        <taxon>Pentapetalae</taxon>
        <taxon>asterids</taxon>
        <taxon>campanulids</taxon>
        <taxon>Asterales</taxon>
        <taxon>Asteraceae</taxon>
        <taxon>Cichorioideae</taxon>
        <taxon>Cichorieae</taxon>
        <taxon>Cichoriinae</taxon>
        <taxon>Cichorium</taxon>
    </lineage>
</organism>
<reference evidence="1 2" key="2">
    <citation type="journal article" date="2022" name="Mol. Ecol. Resour.">
        <title>The genomes of chicory, endive, great burdock and yacon provide insights into Asteraceae paleo-polyploidization history and plant inulin production.</title>
        <authorList>
            <person name="Fan W."/>
            <person name="Wang S."/>
            <person name="Wang H."/>
            <person name="Wang A."/>
            <person name="Jiang F."/>
            <person name="Liu H."/>
            <person name="Zhao H."/>
            <person name="Xu D."/>
            <person name="Zhang Y."/>
        </authorList>
    </citation>
    <scope>NUCLEOTIDE SEQUENCE [LARGE SCALE GENOMIC DNA]</scope>
    <source>
        <strain evidence="2">cv. Punajuju</strain>
        <tissue evidence="1">Leaves</tissue>
    </source>
</reference>
<protein>
    <submittedName>
        <fullName evidence="1">Uncharacterized protein</fullName>
    </submittedName>
</protein>
<comment type="caution">
    <text evidence="1">The sequence shown here is derived from an EMBL/GenBank/DDBJ whole genome shotgun (WGS) entry which is preliminary data.</text>
</comment>
<dbReference type="Proteomes" id="UP001055811">
    <property type="component" value="Linkage Group LG05"/>
</dbReference>
<dbReference type="EMBL" id="CM042013">
    <property type="protein sequence ID" value="KAI3739261.1"/>
    <property type="molecule type" value="Genomic_DNA"/>
</dbReference>
<reference evidence="2" key="1">
    <citation type="journal article" date="2022" name="Mol. Ecol. Resour.">
        <title>The genomes of chicory, endive, great burdock and yacon provide insights into Asteraceae palaeo-polyploidization history and plant inulin production.</title>
        <authorList>
            <person name="Fan W."/>
            <person name="Wang S."/>
            <person name="Wang H."/>
            <person name="Wang A."/>
            <person name="Jiang F."/>
            <person name="Liu H."/>
            <person name="Zhao H."/>
            <person name="Xu D."/>
            <person name="Zhang Y."/>
        </authorList>
    </citation>
    <scope>NUCLEOTIDE SEQUENCE [LARGE SCALE GENOMIC DNA]</scope>
    <source>
        <strain evidence="2">cv. Punajuju</strain>
    </source>
</reference>
<keyword evidence="2" id="KW-1185">Reference proteome</keyword>
<evidence type="ECO:0000313" key="2">
    <source>
        <dbReference type="Proteomes" id="UP001055811"/>
    </source>
</evidence>